<sequence length="599" mass="66865">MDNRLIHPVHLRGRMRGFEVVTRLVALLPIVKSKIRLGMILVFCGIFNGYRLSLSAYRSRTLRPYEKIFGNLVRLAPKCGLARMADLTTHEASYRLEVKIRENIADRLASLPLRDIYQLGAGRIKKIMHNDVKGLHAAVADASPFVGVGFSQPLAALLVLLIIQWKMFLVVSLMLPVIGLCMYFMTRDFAEQQKRYNNASEAVNTAVIEFVQGMPVIRTFDGDRLALKRFKGIIDTFTRTVSVWLAFSRQSSKLNNIFITPLPTLLLISACGIFMLQCHWISFSNFLLAMMIGSLPVQAVMPLMYLSQMLSEAKAAASRICELLDMKPLPEPAHPQIPHQFDITFDHVRFSYNNDTRKPALDDISFVVPEKTVCALVGASGSGKSTVARLIPRFWDVTNGSIRLGNIDIRDINSQVLLQHIAFVFQEPFLVSGSVAENIALADPNASDEQIKKAAQMAQAEDFILNLEEGYQTPVGDGGNRLSGGQRQRITIARALLSKASIVILDEPTAWVDPESEAKIQMALKTLSQHKTVIVIAHRLATIMDADQILVMEKGHIVEGGRHAELLQKQGKYAEIWQHYQESSHWHLDKGKKDSGGLS</sequence>
<reference evidence="12" key="1">
    <citation type="submission" date="1999-12" db="EMBL/GenBank/DDBJ databases">
        <title>Sequence analysis of 42B3 fosmid clone of Zymomonas mobilis.</title>
        <authorList>
            <person name="Um H.W."/>
            <person name="Kang H.S."/>
        </authorList>
    </citation>
    <scope>NUCLEOTIDE SEQUENCE</scope>
    <source>
        <strain evidence="12">ZM4</strain>
    </source>
</reference>
<dbReference type="SUPFAM" id="SSF90123">
    <property type="entry name" value="ABC transporter transmembrane region"/>
    <property type="match status" value="1"/>
</dbReference>
<dbReference type="GO" id="GO:0005524">
    <property type="term" value="F:ATP binding"/>
    <property type="evidence" value="ECO:0007669"/>
    <property type="project" value="UniProtKB-KW"/>
</dbReference>
<name>Q9REN6_ZYMMB</name>
<accession>Q9REN6</accession>
<dbReference type="PROSITE" id="PS50929">
    <property type="entry name" value="ABC_TM1F"/>
    <property type="match status" value="1"/>
</dbReference>
<dbReference type="Pfam" id="PF00005">
    <property type="entry name" value="ABC_tran"/>
    <property type="match status" value="1"/>
</dbReference>
<feature type="transmembrane region" description="Helical" evidence="9">
    <location>
        <begin position="283"/>
        <end position="306"/>
    </location>
</feature>
<dbReference type="InterPro" id="IPR027417">
    <property type="entry name" value="P-loop_NTPase"/>
</dbReference>
<dbReference type="PANTHER" id="PTHR24221:SF654">
    <property type="entry name" value="ATP-BINDING CASSETTE SUB-FAMILY B MEMBER 6"/>
    <property type="match status" value="1"/>
</dbReference>
<evidence type="ECO:0000256" key="2">
    <source>
        <dbReference type="ARBA" id="ARBA00022448"/>
    </source>
</evidence>
<dbReference type="GO" id="GO:0140359">
    <property type="term" value="F:ABC-type transporter activity"/>
    <property type="evidence" value="ECO:0007669"/>
    <property type="project" value="InterPro"/>
</dbReference>
<evidence type="ECO:0000256" key="1">
    <source>
        <dbReference type="ARBA" id="ARBA00004651"/>
    </source>
</evidence>
<dbReference type="Pfam" id="PF00664">
    <property type="entry name" value="ABC_membrane"/>
    <property type="match status" value="1"/>
</dbReference>
<feature type="domain" description="ABC transmembrane type-1" evidence="11">
    <location>
        <begin position="81"/>
        <end position="315"/>
    </location>
</feature>
<keyword evidence="3" id="KW-1003">Cell membrane</keyword>
<keyword evidence="6" id="KW-0067">ATP-binding</keyword>
<dbReference type="PANTHER" id="PTHR24221">
    <property type="entry name" value="ATP-BINDING CASSETTE SUB-FAMILY B"/>
    <property type="match status" value="1"/>
</dbReference>
<evidence type="ECO:0000256" key="7">
    <source>
        <dbReference type="ARBA" id="ARBA00022989"/>
    </source>
</evidence>
<dbReference type="FunFam" id="3.40.50.300:FF:000221">
    <property type="entry name" value="Multidrug ABC transporter ATP-binding protein"/>
    <property type="match status" value="1"/>
</dbReference>
<dbReference type="EMBL" id="AF213822">
    <property type="protein sequence ID" value="AAF23809.1"/>
    <property type="molecule type" value="Genomic_DNA"/>
</dbReference>
<proteinExistence type="predicted"/>
<dbReference type="AlphaFoldDB" id="Q9REN6"/>
<dbReference type="GO" id="GO:0016887">
    <property type="term" value="F:ATP hydrolysis activity"/>
    <property type="evidence" value="ECO:0007669"/>
    <property type="project" value="InterPro"/>
</dbReference>
<comment type="subcellular location">
    <subcellularLocation>
        <location evidence="1">Cell membrane</location>
        <topology evidence="1">Multi-pass membrane protein</topology>
    </subcellularLocation>
</comment>
<dbReference type="InterPro" id="IPR017871">
    <property type="entry name" value="ABC_transporter-like_CS"/>
</dbReference>
<evidence type="ECO:0000313" key="12">
    <source>
        <dbReference type="EMBL" id="AAF23809.1"/>
    </source>
</evidence>
<dbReference type="Gene3D" id="1.20.1560.10">
    <property type="entry name" value="ABC transporter type 1, transmembrane domain"/>
    <property type="match status" value="1"/>
</dbReference>
<dbReference type="InterPro" id="IPR003439">
    <property type="entry name" value="ABC_transporter-like_ATP-bd"/>
</dbReference>
<dbReference type="SMART" id="SM00382">
    <property type="entry name" value="AAA"/>
    <property type="match status" value="1"/>
</dbReference>
<dbReference type="PROSITE" id="PS00211">
    <property type="entry name" value="ABC_TRANSPORTER_1"/>
    <property type="match status" value="1"/>
</dbReference>
<evidence type="ECO:0000256" key="3">
    <source>
        <dbReference type="ARBA" id="ARBA00022475"/>
    </source>
</evidence>
<dbReference type="InterPro" id="IPR011527">
    <property type="entry name" value="ABC1_TM_dom"/>
</dbReference>
<dbReference type="PROSITE" id="PS50893">
    <property type="entry name" value="ABC_TRANSPORTER_2"/>
    <property type="match status" value="1"/>
</dbReference>
<keyword evidence="2" id="KW-0813">Transport</keyword>
<feature type="transmembrane region" description="Helical" evidence="9">
    <location>
        <begin position="257"/>
        <end position="277"/>
    </location>
</feature>
<evidence type="ECO:0000256" key="5">
    <source>
        <dbReference type="ARBA" id="ARBA00022741"/>
    </source>
</evidence>
<keyword evidence="4 9" id="KW-0812">Transmembrane</keyword>
<feature type="transmembrane region" description="Helical" evidence="9">
    <location>
        <begin position="35"/>
        <end position="54"/>
    </location>
</feature>
<keyword evidence="7 9" id="KW-1133">Transmembrane helix</keyword>
<feature type="transmembrane region" description="Helical" evidence="9">
    <location>
        <begin position="167"/>
        <end position="185"/>
    </location>
</feature>
<evidence type="ECO:0000256" key="8">
    <source>
        <dbReference type="ARBA" id="ARBA00023136"/>
    </source>
</evidence>
<organism evidence="12">
    <name type="scientific">Zymomonas mobilis</name>
    <dbReference type="NCBI Taxonomy" id="542"/>
    <lineage>
        <taxon>Bacteria</taxon>
        <taxon>Pseudomonadati</taxon>
        <taxon>Pseudomonadota</taxon>
        <taxon>Alphaproteobacteria</taxon>
        <taxon>Sphingomonadales</taxon>
        <taxon>Zymomonadaceae</taxon>
        <taxon>Zymomonas</taxon>
    </lineage>
</organism>
<keyword evidence="5" id="KW-0547">Nucleotide-binding</keyword>
<evidence type="ECO:0000259" key="11">
    <source>
        <dbReference type="PROSITE" id="PS50929"/>
    </source>
</evidence>
<protein>
    <submittedName>
        <fullName evidence="12">Lipoprotein inner membrane ABC-transporter</fullName>
    </submittedName>
</protein>
<feature type="domain" description="ABC transporter" evidence="10">
    <location>
        <begin position="343"/>
        <end position="579"/>
    </location>
</feature>
<evidence type="ECO:0000256" key="4">
    <source>
        <dbReference type="ARBA" id="ARBA00022692"/>
    </source>
</evidence>
<dbReference type="Gene3D" id="3.40.50.300">
    <property type="entry name" value="P-loop containing nucleotide triphosphate hydrolases"/>
    <property type="match status" value="1"/>
</dbReference>
<dbReference type="InterPro" id="IPR003593">
    <property type="entry name" value="AAA+_ATPase"/>
</dbReference>
<dbReference type="InterPro" id="IPR039421">
    <property type="entry name" value="Type_1_exporter"/>
</dbReference>
<dbReference type="InterPro" id="IPR036640">
    <property type="entry name" value="ABC1_TM_sf"/>
</dbReference>
<dbReference type="SUPFAM" id="SSF52540">
    <property type="entry name" value="P-loop containing nucleoside triphosphate hydrolases"/>
    <property type="match status" value="1"/>
</dbReference>
<dbReference type="GO" id="GO:0005886">
    <property type="term" value="C:plasma membrane"/>
    <property type="evidence" value="ECO:0007669"/>
    <property type="project" value="UniProtKB-SubCell"/>
</dbReference>
<evidence type="ECO:0000259" key="10">
    <source>
        <dbReference type="PROSITE" id="PS50893"/>
    </source>
</evidence>
<evidence type="ECO:0000256" key="6">
    <source>
        <dbReference type="ARBA" id="ARBA00022840"/>
    </source>
</evidence>
<keyword evidence="12" id="KW-0449">Lipoprotein</keyword>
<evidence type="ECO:0000256" key="9">
    <source>
        <dbReference type="SAM" id="Phobius"/>
    </source>
</evidence>
<keyword evidence="8 9" id="KW-0472">Membrane</keyword>